<dbReference type="GO" id="GO:0003677">
    <property type="term" value="F:DNA binding"/>
    <property type="evidence" value="ECO:0007669"/>
    <property type="project" value="UniProtKB-KW"/>
</dbReference>
<evidence type="ECO:0000256" key="2">
    <source>
        <dbReference type="ARBA" id="ARBA00023125"/>
    </source>
</evidence>
<evidence type="ECO:0000313" key="6">
    <source>
        <dbReference type="Proteomes" id="UP000289708"/>
    </source>
</evidence>
<dbReference type="Gene3D" id="3.40.1410.10">
    <property type="entry name" value="Chorismate lyase-like"/>
    <property type="match status" value="1"/>
</dbReference>
<dbReference type="OrthoDB" id="5450856at2"/>
<organism evidence="5 6">
    <name type="scientific">Hansschlegelia zhihuaiae</name>
    <dbReference type="NCBI Taxonomy" id="405005"/>
    <lineage>
        <taxon>Bacteria</taxon>
        <taxon>Pseudomonadati</taxon>
        <taxon>Pseudomonadota</taxon>
        <taxon>Alphaproteobacteria</taxon>
        <taxon>Hyphomicrobiales</taxon>
        <taxon>Methylopilaceae</taxon>
        <taxon>Hansschlegelia</taxon>
    </lineage>
</organism>
<evidence type="ECO:0000256" key="3">
    <source>
        <dbReference type="ARBA" id="ARBA00023163"/>
    </source>
</evidence>
<reference evidence="5 6" key="1">
    <citation type="submission" date="2018-12" db="EMBL/GenBank/DDBJ databases">
        <title>bacterium Hansschlegelia zhihuaiae S113.</title>
        <authorList>
            <person name="He J."/>
        </authorList>
    </citation>
    <scope>NUCLEOTIDE SEQUENCE [LARGE SCALE GENOMIC DNA]</scope>
    <source>
        <strain evidence="5 6">S 113</strain>
    </source>
</reference>
<dbReference type="PRINTS" id="PR00035">
    <property type="entry name" value="HTHGNTR"/>
</dbReference>
<dbReference type="InterPro" id="IPR036388">
    <property type="entry name" value="WH-like_DNA-bd_sf"/>
</dbReference>
<dbReference type="Gene3D" id="1.10.10.10">
    <property type="entry name" value="Winged helix-like DNA-binding domain superfamily/Winged helix DNA-binding domain"/>
    <property type="match status" value="1"/>
</dbReference>
<gene>
    <name evidence="5" type="ORF">EK403_14050</name>
</gene>
<dbReference type="SMART" id="SM00345">
    <property type="entry name" value="HTH_GNTR"/>
    <property type="match status" value="1"/>
</dbReference>
<dbReference type="AlphaFoldDB" id="A0A4Q0MHA8"/>
<name>A0A4Q0MHA8_9HYPH</name>
<dbReference type="GO" id="GO:0003700">
    <property type="term" value="F:DNA-binding transcription factor activity"/>
    <property type="evidence" value="ECO:0007669"/>
    <property type="project" value="InterPro"/>
</dbReference>
<keyword evidence="2" id="KW-0238">DNA-binding</keyword>
<dbReference type="PROSITE" id="PS50949">
    <property type="entry name" value="HTH_GNTR"/>
    <property type="match status" value="1"/>
</dbReference>
<dbReference type="FunFam" id="1.10.10.10:FF:000079">
    <property type="entry name" value="GntR family transcriptional regulator"/>
    <property type="match status" value="1"/>
</dbReference>
<evidence type="ECO:0000259" key="4">
    <source>
        <dbReference type="PROSITE" id="PS50949"/>
    </source>
</evidence>
<dbReference type="PANTHER" id="PTHR44846:SF1">
    <property type="entry name" value="MANNOSYL-D-GLYCERATE TRANSPORT_METABOLISM SYSTEM REPRESSOR MNGR-RELATED"/>
    <property type="match status" value="1"/>
</dbReference>
<evidence type="ECO:0000256" key="1">
    <source>
        <dbReference type="ARBA" id="ARBA00023015"/>
    </source>
</evidence>
<dbReference type="Pfam" id="PF07702">
    <property type="entry name" value="UTRA"/>
    <property type="match status" value="1"/>
</dbReference>
<dbReference type="PANTHER" id="PTHR44846">
    <property type="entry name" value="MANNOSYL-D-GLYCERATE TRANSPORT/METABOLISM SYSTEM REPRESSOR MNGR-RELATED"/>
    <property type="match status" value="1"/>
</dbReference>
<comment type="caution">
    <text evidence="5">The sequence shown here is derived from an EMBL/GenBank/DDBJ whole genome shotgun (WGS) entry which is preliminary data.</text>
</comment>
<dbReference type="RefSeq" id="WP_128778109.1">
    <property type="nucleotide sequence ID" value="NZ_RYFI01000013.1"/>
</dbReference>
<keyword evidence="3" id="KW-0804">Transcription</keyword>
<proteinExistence type="predicted"/>
<dbReference type="EMBL" id="RYFI01000013">
    <property type="protein sequence ID" value="RXF72683.1"/>
    <property type="molecule type" value="Genomic_DNA"/>
</dbReference>
<keyword evidence="6" id="KW-1185">Reference proteome</keyword>
<protein>
    <submittedName>
        <fullName evidence="5">GntR family transcriptional regulator</fullName>
    </submittedName>
</protein>
<dbReference type="SMART" id="SM00866">
    <property type="entry name" value="UTRA"/>
    <property type="match status" value="1"/>
</dbReference>
<feature type="domain" description="HTH gntR-type" evidence="4">
    <location>
        <begin position="14"/>
        <end position="82"/>
    </location>
</feature>
<dbReference type="InterPro" id="IPR028978">
    <property type="entry name" value="Chorismate_lyase_/UTRA_dom_sf"/>
</dbReference>
<dbReference type="SUPFAM" id="SSF46785">
    <property type="entry name" value="Winged helix' DNA-binding domain"/>
    <property type="match status" value="1"/>
</dbReference>
<dbReference type="CDD" id="cd07377">
    <property type="entry name" value="WHTH_GntR"/>
    <property type="match status" value="1"/>
</dbReference>
<dbReference type="Pfam" id="PF00392">
    <property type="entry name" value="GntR"/>
    <property type="match status" value="1"/>
</dbReference>
<dbReference type="SUPFAM" id="SSF64288">
    <property type="entry name" value="Chorismate lyase-like"/>
    <property type="match status" value="1"/>
</dbReference>
<dbReference type="Proteomes" id="UP000289708">
    <property type="component" value="Unassembled WGS sequence"/>
</dbReference>
<dbReference type="InterPro" id="IPR050679">
    <property type="entry name" value="Bact_HTH_transcr_reg"/>
</dbReference>
<accession>A0A4Q0MHA8</accession>
<dbReference type="GO" id="GO:0045892">
    <property type="term" value="P:negative regulation of DNA-templated transcription"/>
    <property type="evidence" value="ECO:0007669"/>
    <property type="project" value="TreeGrafter"/>
</dbReference>
<sequence length="256" mass="28816">MSVHRFELRRESSHAMYQQLADHLADQIRTGRYKPFDRLPTELELSEEFRVSRITVRQAIGRLLAQSLVVRKQGKGTFVAGPAVRHDLQGRKGIIEELRSQGVDPQTKLLEFGSVEPTEQIRRRLGEAGALVRIRRLYSVNGAPFAVTTTHLPAEVGRLSWETVEAHPVYDILEKFLGIAIGRVDLGVRAEAAGPDLARLLKTRSRAPLLVFDRVSRCTAGVPREHTLYWSRSENYEFSLRTVGPLSINSSLRRAG</sequence>
<evidence type="ECO:0000313" key="5">
    <source>
        <dbReference type="EMBL" id="RXF72683.1"/>
    </source>
</evidence>
<dbReference type="InterPro" id="IPR011663">
    <property type="entry name" value="UTRA"/>
</dbReference>
<keyword evidence="1" id="KW-0805">Transcription regulation</keyword>
<dbReference type="InterPro" id="IPR036390">
    <property type="entry name" value="WH_DNA-bd_sf"/>
</dbReference>
<dbReference type="InterPro" id="IPR000524">
    <property type="entry name" value="Tscrpt_reg_HTH_GntR"/>
</dbReference>